<dbReference type="Gene3D" id="1.10.630.10">
    <property type="entry name" value="Cytochrome P450"/>
    <property type="match status" value="2"/>
</dbReference>
<dbReference type="InterPro" id="IPR036396">
    <property type="entry name" value="Cyt_P450_sf"/>
</dbReference>
<dbReference type="PRINTS" id="PR00385">
    <property type="entry name" value="P450"/>
</dbReference>
<dbReference type="GO" id="GO:0016712">
    <property type="term" value="F:oxidoreductase activity, acting on paired donors, with incorporation or reduction of molecular oxygen, reduced flavin or flavoprotein as one donor, and incorporation of one atom of oxygen"/>
    <property type="evidence" value="ECO:0007669"/>
    <property type="project" value="TreeGrafter"/>
</dbReference>
<keyword evidence="2" id="KW-0479">Metal-binding</keyword>
<dbReference type="Proteomes" id="UP001186944">
    <property type="component" value="Unassembled WGS sequence"/>
</dbReference>
<comment type="caution">
    <text evidence="4">The sequence shown here is derived from an EMBL/GenBank/DDBJ whole genome shotgun (WGS) entry which is preliminary data.</text>
</comment>
<dbReference type="GO" id="GO:0006082">
    <property type="term" value="P:organic acid metabolic process"/>
    <property type="evidence" value="ECO:0007669"/>
    <property type="project" value="TreeGrafter"/>
</dbReference>
<keyword evidence="3" id="KW-0408">Iron</keyword>
<dbReference type="InterPro" id="IPR050182">
    <property type="entry name" value="Cytochrome_P450_fam2"/>
</dbReference>
<sequence length="271" mass="31633">IPTGVIWSNADHWYHMKKFTLSALKEFGIGSLSLEERIREEAKIVVRMLRRKRGTPIDMEQFIPKAVSNIISGIVFGNRFDYDDPDFNMLLDLLNFLFKHAGYNRPENLFPILENMPFSKIGQIMENQGRFETYVKGQILRHKNTYDPCVIRDFIDLYIQREYDEKQDDITETSSTTLLWIILYMIRYPMVQTKCRAEIRRVIGGSKEISMSDKENMPYVTATINEIQRVASIGPRSCLGKNLAEMELFLIMVTLLRNFNFTSVVPHEKLT</sequence>
<dbReference type="SUPFAM" id="SSF48264">
    <property type="entry name" value="Cytochrome P450"/>
    <property type="match status" value="1"/>
</dbReference>
<dbReference type="PANTHER" id="PTHR24300">
    <property type="entry name" value="CYTOCHROME P450 508A4-RELATED"/>
    <property type="match status" value="1"/>
</dbReference>
<dbReference type="PRINTS" id="PR00463">
    <property type="entry name" value="EP450I"/>
</dbReference>
<dbReference type="GO" id="GO:0006805">
    <property type="term" value="P:xenobiotic metabolic process"/>
    <property type="evidence" value="ECO:0007669"/>
    <property type="project" value="TreeGrafter"/>
</dbReference>
<name>A0AA88Y6C3_PINIB</name>
<proteinExistence type="inferred from homology"/>
<dbReference type="AlphaFoldDB" id="A0AA88Y6C3"/>
<reference evidence="4" key="1">
    <citation type="submission" date="2019-08" db="EMBL/GenBank/DDBJ databases">
        <title>The improved chromosome-level genome for the pearl oyster Pinctada fucata martensii using PacBio sequencing and Hi-C.</title>
        <authorList>
            <person name="Zheng Z."/>
        </authorList>
    </citation>
    <scope>NUCLEOTIDE SEQUENCE</scope>
    <source>
        <strain evidence="4">ZZ-2019</strain>
        <tissue evidence="4">Adductor muscle</tissue>
    </source>
</reference>
<gene>
    <name evidence="4" type="ORF">FSP39_012331</name>
</gene>
<organism evidence="4 5">
    <name type="scientific">Pinctada imbricata</name>
    <name type="common">Atlantic pearl-oyster</name>
    <name type="synonym">Pinctada martensii</name>
    <dbReference type="NCBI Taxonomy" id="66713"/>
    <lineage>
        <taxon>Eukaryota</taxon>
        <taxon>Metazoa</taxon>
        <taxon>Spiralia</taxon>
        <taxon>Lophotrochozoa</taxon>
        <taxon>Mollusca</taxon>
        <taxon>Bivalvia</taxon>
        <taxon>Autobranchia</taxon>
        <taxon>Pteriomorphia</taxon>
        <taxon>Pterioida</taxon>
        <taxon>Pterioidea</taxon>
        <taxon>Pteriidae</taxon>
        <taxon>Pinctada</taxon>
    </lineage>
</organism>
<evidence type="ECO:0000256" key="2">
    <source>
        <dbReference type="ARBA" id="ARBA00022723"/>
    </source>
</evidence>
<keyword evidence="5" id="KW-1185">Reference proteome</keyword>
<dbReference type="EMBL" id="VSWD01000009">
    <property type="protein sequence ID" value="KAK3093183.1"/>
    <property type="molecule type" value="Genomic_DNA"/>
</dbReference>
<dbReference type="GO" id="GO:0005737">
    <property type="term" value="C:cytoplasm"/>
    <property type="evidence" value="ECO:0007669"/>
    <property type="project" value="TreeGrafter"/>
</dbReference>
<dbReference type="Pfam" id="PF00067">
    <property type="entry name" value="p450"/>
    <property type="match status" value="1"/>
</dbReference>
<accession>A0AA88Y6C3</accession>
<dbReference type="InterPro" id="IPR001128">
    <property type="entry name" value="Cyt_P450"/>
</dbReference>
<evidence type="ECO:0000313" key="5">
    <source>
        <dbReference type="Proteomes" id="UP001186944"/>
    </source>
</evidence>
<comment type="similarity">
    <text evidence="1">Belongs to the cytochrome P450 family.</text>
</comment>
<dbReference type="GO" id="GO:0020037">
    <property type="term" value="F:heme binding"/>
    <property type="evidence" value="ECO:0007669"/>
    <property type="project" value="InterPro"/>
</dbReference>
<evidence type="ECO:0000313" key="4">
    <source>
        <dbReference type="EMBL" id="KAK3093183.1"/>
    </source>
</evidence>
<dbReference type="PANTHER" id="PTHR24300:SF375">
    <property type="entry name" value="CYTOCHROME P450 FAMILY"/>
    <property type="match status" value="1"/>
</dbReference>
<protein>
    <submittedName>
        <fullName evidence="4">Uncharacterized protein</fullName>
    </submittedName>
</protein>
<feature type="non-terminal residue" evidence="4">
    <location>
        <position position="1"/>
    </location>
</feature>
<evidence type="ECO:0000256" key="1">
    <source>
        <dbReference type="ARBA" id="ARBA00010617"/>
    </source>
</evidence>
<dbReference type="GO" id="GO:0005506">
    <property type="term" value="F:iron ion binding"/>
    <property type="evidence" value="ECO:0007669"/>
    <property type="project" value="InterPro"/>
</dbReference>
<evidence type="ECO:0000256" key="3">
    <source>
        <dbReference type="ARBA" id="ARBA00023004"/>
    </source>
</evidence>
<dbReference type="InterPro" id="IPR002401">
    <property type="entry name" value="Cyt_P450_E_grp-I"/>
</dbReference>